<proteinExistence type="predicted"/>
<dbReference type="Proteomes" id="UP000010798">
    <property type="component" value="Chromosome"/>
</dbReference>
<reference evidence="2 3" key="1">
    <citation type="submission" date="2012-02" db="EMBL/GenBank/DDBJ databases">
        <title>Complete sequence of chromosome of Singulisphaera acidiphila DSM 18658.</title>
        <authorList>
            <consortium name="US DOE Joint Genome Institute (JGI-PGF)"/>
            <person name="Lucas S."/>
            <person name="Copeland A."/>
            <person name="Lapidus A."/>
            <person name="Glavina del Rio T."/>
            <person name="Dalin E."/>
            <person name="Tice H."/>
            <person name="Bruce D."/>
            <person name="Goodwin L."/>
            <person name="Pitluck S."/>
            <person name="Peters L."/>
            <person name="Ovchinnikova G."/>
            <person name="Chertkov O."/>
            <person name="Kyrpides N."/>
            <person name="Mavromatis K."/>
            <person name="Ivanova N."/>
            <person name="Brettin T."/>
            <person name="Detter J.C."/>
            <person name="Han C."/>
            <person name="Larimer F."/>
            <person name="Land M."/>
            <person name="Hauser L."/>
            <person name="Markowitz V."/>
            <person name="Cheng J.-F."/>
            <person name="Hugenholtz P."/>
            <person name="Woyke T."/>
            <person name="Wu D."/>
            <person name="Tindall B."/>
            <person name="Pomrenke H."/>
            <person name="Brambilla E."/>
            <person name="Klenk H.-P."/>
            <person name="Eisen J.A."/>
        </authorList>
    </citation>
    <scope>NUCLEOTIDE SEQUENCE [LARGE SCALE GENOMIC DNA]</scope>
    <source>
        <strain evidence="3">ATCC BAA-1392 / DSM 18658 / VKM B-2454 / MOB10</strain>
    </source>
</reference>
<feature type="region of interest" description="Disordered" evidence="1">
    <location>
        <begin position="170"/>
        <end position="218"/>
    </location>
</feature>
<organism evidence="2 3">
    <name type="scientific">Singulisphaera acidiphila (strain ATCC BAA-1392 / DSM 18658 / VKM B-2454 / MOB10)</name>
    <dbReference type="NCBI Taxonomy" id="886293"/>
    <lineage>
        <taxon>Bacteria</taxon>
        <taxon>Pseudomonadati</taxon>
        <taxon>Planctomycetota</taxon>
        <taxon>Planctomycetia</taxon>
        <taxon>Isosphaerales</taxon>
        <taxon>Isosphaeraceae</taxon>
        <taxon>Singulisphaera</taxon>
    </lineage>
</organism>
<dbReference type="KEGG" id="saci:Sinac_4991"/>
<dbReference type="EMBL" id="CP003364">
    <property type="protein sequence ID" value="AGA29146.1"/>
    <property type="molecule type" value="Genomic_DNA"/>
</dbReference>
<evidence type="ECO:0000256" key="1">
    <source>
        <dbReference type="SAM" id="MobiDB-lite"/>
    </source>
</evidence>
<feature type="region of interest" description="Disordered" evidence="1">
    <location>
        <begin position="45"/>
        <end position="135"/>
    </location>
</feature>
<evidence type="ECO:0000313" key="3">
    <source>
        <dbReference type="Proteomes" id="UP000010798"/>
    </source>
</evidence>
<evidence type="ECO:0000313" key="2">
    <source>
        <dbReference type="EMBL" id="AGA29146.1"/>
    </source>
</evidence>
<gene>
    <name evidence="2" type="ordered locus">Sinac_4991</name>
</gene>
<dbReference type="AlphaFoldDB" id="L0DKF9"/>
<accession>L0DKF9</accession>
<keyword evidence="3" id="KW-1185">Reference proteome</keyword>
<name>L0DKF9_SINAD</name>
<sequence>MRCQTLSTVFLGLGLVGGIAVMAQQRDVTVFAGQSKSRPVLAQASVPLPNELQQTPGSALPVSPEESQPESVRSPVPLPTPSQDLQPSAGGVPLPTPSQHLLPSAGGEPASGEQQPNDPMDDLKAFHQQSRQKAEDHIKALTKEAETLRARLQKVEAALEGWKALSIALEQDPDQKPVLSVRRGFRRSEEEPPTDLSPAPLESIPQDPALPSIPPQAR</sequence>
<dbReference type="HOGENOM" id="CLU_1266187_0_0_0"/>
<dbReference type="RefSeq" id="WP_015248253.1">
    <property type="nucleotide sequence ID" value="NC_019892.1"/>
</dbReference>
<protein>
    <submittedName>
        <fullName evidence="2">Uncharacterized protein</fullName>
    </submittedName>
</protein>